<keyword evidence="1" id="KW-0812">Transmembrane</keyword>
<proteinExistence type="predicted"/>
<dbReference type="AlphaFoldDB" id="A0AAX2SBW6"/>
<comment type="caution">
    <text evidence="2">The sequence shown here is derived from an EMBL/GenBank/DDBJ whole genome shotgun (WGS) entry which is preliminary data.</text>
</comment>
<organism evidence="2 3">
    <name type="scientific">Kocuria rhizophila</name>
    <dbReference type="NCBI Taxonomy" id="72000"/>
    <lineage>
        <taxon>Bacteria</taxon>
        <taxon>Bacillati</taxon>
        <taxon>Actinomycetota</taxon>
        <taxon>Actinomycetes</taxon>
        <taxon>Micrococcales</taxon>
        <taxon>Micrococcaceae</taxon>
        <taxon>Kocuria</taxon>
    </lineage>
</organism>
<feature type="transmembrane region" description="Helical" evidence="1">
    <location>
        <begin position="51"/>
        <end position="76"/>
    </location>
</feature>
<dbReference type="RefSeq" id="WP_070636148.1">
    <property type="nucleotide sequence ID" value="NZ_CP157319.1"/>
</dbReference>
<keyword evidence="3" id="KW-1185">Reference proteome</keyword>
<protein>
    <recommendedName>
        <fullName evidence="4">Multidrug ABC transporter ATPase</fullName>
    </recommendedName>
</protein>
<keyword evidence="1" id="KW-1133">Transmembrane helix</keyword>
<evidence type="ECO:0008006" key="4">
    <source>
        <dbReference type="Google" id="ProtNLM"/>
    </source>
</evidence>
<keyword evidence="1" id="KW-0472">Membrane</keyword>
<gene>
    <name evidence="2" type="ORF">E4P33_04725</name>
</gene>
<dbReference type="Proteomes" id="UP000298017">
    <property type="component" value="Unassembled WGS sequence"/>
</dbReference>
<accession>A0AAX2SBW6</accession>
<evidence type="ECO:0000313" key="3">
    <source>
        <dbReference type="Proteomes" id="UP000298017"/>
    </source>
</evidence>
<dbReference type="EMBL" id="SPNK01000003">
    <property type="protein sequence ID" value="TFI02345.1"/>
    <property type="molecule type" value="Genomic_DNA"/>
</dbReference>
<reference evidence="2 3" key="1">
    <citation type="submission" date="2019-03" db="EMBL/GenBank/DDBJ databases">
        <title>Genome Sequencing and Assembly of Various Microbes Isolated from Alder Root Nodule.</title>
        <authorList>
            <person name="Swanson E."/>
            <person name="Sevigny J.L."/>
            <person name="Pesce C."/>
            <person name="Davis I."/>
            <person name="Kleiner V."/>
            <person name="Tisa L."/>
        </authorList>
    </citation>
    <scope>NUCLEOTIDE SEQUENCE [LARGE SCALE GENOMIC DNA]</scope>
    <source>
        <strain evidence="2 3">4R-31</strain>
    </source>
</reference>
<name>A0AAX2SBW6_KOCRH</name>
<sequence length="86" mass="8820">MPESTAPTTAAAADHRTGGGLPVLLVVALVLAGVSALCLIAVLVASAAGTVLWPGFTFIPSILFPLAFLLLCVELVRGGARRRSHR</sequence>
<feature type="transmembrane region" description="Helical" evidence="1">
    <location>
        <begin position="21"/>
        <end position="45"/>
    </location>
</feature>
<evidence type="ECO:0000256" key="1">
    <source>
        <dbReference type="SAM" id="Phobius"/>
    </source>
</evidence>
<evidence type="ECO:0000313" key="2">
    <source>
        <dbReference type="EMBL" id="TFI02345.1"/>
    </source>
</evidence>